<name>A0A067TIY1_GALM3</name>
<dbReference type="HOGENOM" id="CLU_027732_1_0_1"/>
<evidence type="ECO:0000313" key="2">
    <source>
        <dbReference type="EMBL" id="KDR83185.1"/>
    </source>
</evidence>
<evidence type="ECO:0008006" key="4">
    <source>
        <dbReference type="Google" id="ProtNLM"/>
    </source>
</evidence>
<dbReference type="Proteomes" id="UP000027222">
    <property type="component" value="Unassembled WGS sequence"/>
</dbReference>
<proteinExistence type="predicted"/>
<sequence length="527" mass="60766">MNKVQNTSKGRSTSPQFEKATIASLAPELLSIIFKFVHDGSPQTNKPRDVPPSWTMKIDEDLEWAVNALVHPDLECVDFQSPTLFPYSLAAVSPYWSEILSSYPEFWTLVVFFIDSRHTSLAEASLILKRSRKLPIHVVITRREGFRVRKHPDLHEKCQIAALVDILQPHWRRCESLHIDAHLSSSLPVVPTDFSLFDVAPQLFLLELIPDCLDEQENHGRQEGQEGQEGQEDEEEREEREDILARFYTTRSEFAPGLRFLVVDGHNFRRGNEELELWIPNDSNLEYLTVVRHHPPASSTEEEPYTLTNFCNQLDDFASLRYLKLQDIRFKYYAGPHLTYDLSVQYLHLVEVESDFIDAFFEWMPQLSLSVLHITRSSLPKYEGVENATLILEEITPECDLHDALGSWEGETLCIDNCKQFSDQVLEEMAYVLGPVPEDGEPEVCMSAPCLRRLILCRLSELSIRALKALVDLRNRMVDYNHPNWRTTTSFGPAIRSLAVVHCKVETLSAADEQWFRSRLVEFYWVN</sequence>
<gene>
    <name evidence="2" type="ORF">GALMADRAFT_239023</name>
</gene>
<dbReference type="OrthoDB" id="3001771at2759"/>
<dbReference type="AlphaFoldDB" id="A0A067TIY1"/>
<reference evidence="3" key="1">
    <citation type="journal article" date="2014" name="Proc. Natl. Acad. Sci. U.S.A.">
        <title>Extensive sampling of basidiomycete genomes demonstrates inadequacy of the white-rot/brown-rot paradigm for wood decay fungi.</title>
        <authorList>
            <person name="Riley R."/>
            <person name="Salamov A.A."/>
            <person name="Brown D.W."/>
            <person name="Nagy L.G."/>
            <person name="Floudas D."/>
            <person name="Held B.W."/>
            <person name="Levasseur A."/>
            <person name="Lombard V."/>
            <person name="Morin E."/>
            <person name="Otillar R."/>
            <person name="Lindquist E.A."/>
            <person name="Sun H."/>
            <person name="LaButti K.M."/>
            <person name="Schmutz J."/>
            <person name="Jabbour D."/>
            <person name="Luo H."/>
            <person name="Baker S.E."/>
            <person name="Pisabarro A.G."/>
            <person name="Walton J.D."/>
            <person name="Blanchette R.A."/>
            <person name="Henrissat B."/>
            <person name="Martin F."/>
            <person name="Cullen D."/>
            <person name="Hibbett D.S."/>
            <person name="Grigoriev I.V."/>
        </authorList>
    </citation>
    <scope>NUCLEOTIDE SEQUENCE [LARGE SCALE GENOMIC DNA]</scope>
    <source>
        <strain evidence="3">CBS 339.88</strain>
    </source>
</reference>
<dbReference type="EMBL" id="KL142369">
    <property type="protein sequence ID" value="KDR83185.1"/>
    <property type="molecule type" value="Genomic_DNA"/>
</dbReference>
<evidence type="ECO:0000313" key="3">
    <source>
        <dbReference type="Proteomes" id="UP000027222"/>
    </source>
</evidence>
<protein>
    <recommendedName>
        <fullName evidence="4">F-box domain-containing protein</fullName>
    </recommendedName>
</protein>
<evidence type="ECO:0000256" key="1">
    <source>
        <dbReference type="SAM" id="MobiDB-lite"/>
    </source>
</evidence>
<organism evidence="2 3">
    <name type="scientific">Galerina marginata (strain CBS 339.88)</name>
    <dbReference type="NCBI Taxonomy" id="685588"/>
    <lineage>
        <taxon>Eukaryota</taxon>
        <taxon>Fungi</taxon>
        <taxon>Dikarya</taxon>
        <taxon>Basidiomycota</taxon>
        <taxon>Agaricomycotina</taxon>
        <taxon>Agaricomycetes</taxon>
        <taxon>Agaricomycetidae</taxon>
        <taxon>Agaricales</taxon>
        <taxon>Agaricineae</taxon>
        <taxon>Strophariaceae</taxon>
        <taxon>Galerina</taxon>
    </lineage>
</organism>
<keyword evidence="3" id="KW-1185">Reference proteome</keyword>
<feature type="compositionally biased region" description="Acidic residues" evidence="1">
    <location>
        <begin position="229"/>
        <end position="240"/>
    </location>
</feature>
<feature type="region of interest" description="Disordered" evidence="1">
    <location>
        <begin position="219"/>
        <end position="240"/>
    </location>
</feature>
<accession>A0A067TIY1</accession>
<dbReference type="STRING" id="685588.A0A067TIY1"/>